<gene>
    <name evidence="3" type="ORF">CR513_21665</name>
</gene>
<dbReference type="Proteomes" id="UP000257109">
    <property type="component" value="Unassembled WGS sequence"/>
</dbReference>
<name>A0A371GZ86_MUCPR</name>
<feature type="region of interest" description="Disordered" evidence="1">
    <location>
        <begin position="128"/>
        <end position="177"/>
    </location>
</feature>
<keyword evidence="4" id="KW-1185">Reference proteome</keyword>
<sequence length="259" mass="28210">MYETVLRDLEVTFPLDHFTIEALRMIGVAPSQLHPNGWAALQAFKVVCLALTMTPSASVFLIHYTVRVGMKAIDGVLQGLQKSLPGDKGHRWGVHVRGALAVSQETFKARTKSVAPVAEKEVAPIGAEKETIPARAKKETVQAKAEKETTAAQPARVETRSSAPRPDPRESKRKAESLAAEEVAQKKGKVVVPSCSPLPPSSSQRRVRLLVTVGVDGTFDMLTAYHVRSLASLEVSRGLVKRAEQILLKETLHKKNLKG</sequence>
<organism evidence="3 4">
    <name type="scientific">Mucuna pruriens</name>
    <name type="common">Velvet bean</name>
    <name type="synonym">Dolichos pruriens</name>
    <dbReference type="NCBI Taxonomy" id="157652"/>
    <lineage>
        <taxon>Eukaryota</taxon>
        <taxon>Viridiplantae</taxon>
        <taxon>Streptophyta</taxon>
        <taxon>Embryophyta</taxon>
        <taxon>Tracheophyta</taxon>
        <taxon>Spermatophyta</taxon>
        <taxon>Magnoliopsida</taxon>
        <taxon>eudicotyledons</taxon>
        <taxon>Gunneridae</taxon>
        <taxon>Pentapetalae</taxon>
        <taxon>rosids</taxon>
        <taxon>fabids</taxon>
        <taxon>Fabales</taxon>
        <taxon>Fabaceae</taxon>
        <taxon>Papilionoideae</taxon>
        <taxon>50 kb inversion clade</taxon>
        <taxon>NPAAA clade</taxon>
        <taxon>indigoferoid/millettioid clade</taxon>
        <taxon>Phaseoleae</taxon>
        <taxon>Mucuna</taxon>
    </lineage>
</organism>
<dbReference type="EMBL" id="QJKJ01004050">
    <property type="protein sequence ID" value="RDX95766.1"/>
    <property type="molecule type" value="Genomic_DNA"/>
</dbReference>
<reference evidence="3" key="1">
    <citation type="submission" date="2018-05" db="EMBL/GenBank/DDBJ databases">
        <title>Draft genome of Mucuna pruriens seed.</title>
        <authorList>
            <person name="Nnadi N.E."/>
            <person name="Vos R."/>
            <person name="Hasami M.H."/>
            <person name="Devisetty U.K."/>
            <person name="Aguiy J.C."/>
        </authorList>
    </citation>
    <scope>NUCLEOTIDE SEQUENCE [LARGE SCALE GENOMIC DNA]</scope>
    <source>
        <strain evidence="3">JCA_2017</strain>
    </source>
</reference>
<feature type="non-terminal residue" evidence="3">
    <location>
        <position position="1"/>
    </location>
</feature>
<dbReference type="Pfam" id="PF04195">
    <property type="entry name" value="Transposase_28"/>
    <property type="match status" value="1"/>
</dbReference>
<evidence type="ECO:0000313" key="3">
    <source>
        <dbReference type="EMBL" id="RDX95766.1"/>
    </source>
</evidence>
<dbReference type="InterPro" id="IPR007321">
    <property type="entry name" value="Transposase_28"/>
</dbReference>
<evidence type="ECO:0000259" key="2">
    <source>
        <dbReference type="Pfam" id="PF04195"/>
    </source>
</evidence>
<protein>
    <recommendedName>
        <fullName evidence="2">Transposase (putative) gypsy type domain-containing protein</fullName>
    </recommendedName>
</protein>
<dbReference type="AlphaFoldDB" id="A0A371GZ86"/>
<feature type="compositionally biased region" description="Basic and acidic residues" evidence="1">
    <location>
        <begin position="128"/>
        <end position="149"/>
    </location>
</feature>
<evidence type="ECO:0000313" key="4">
    <source>
        <dbReference type="Proteomes" id="UP000257109"/>
    </source>
</evidence>
<proteinExistence type="predicted"/>
<accession>A0A371GZ86</accession>
<evidence type="ECO:0000256" key="1">
    <source>
        <dbReference type="SAM" id="MobiDB-lite"/>
    </source>
</evidence>
<feature type="compositionally biased region" description="Basic and acidic residues" evidence="1">
    <location>
        <begin position="166"/>
        <end position="176"/>
    </location>
</feature>
<feature type="domain" description="Transposase (putative) gypsy type" evidence="2">
    <location>
        <begin position="13"/>
        <end position="67"/>
    </location>
</feature>
<comment type="caution">
    <text evidence="3">The sequence shown here is derived from an EMBL/GenBank/DDBJ whole genome shotgun (WGS) entry which is preliminary data.</text>
</comment>